<dbReference type="EMBL" id="EU556318">
    <property type="protein sequence ID" value="AAX58116.2"/>
    <property type="molecule type" value="mRNA"/>
</dbReference>
<protein>
    <submittedName>
        <fullName evidence="2">ASABF-like antimicrobial protein</fullName>
    </submittedName>
</protein>
<organism evidence="2">
    <name type="scientific">Hippocampus kuda</name>
    <name type="common">Spotted seahorse</name>
    <dbReference type="NCBI Taxonomy" id="103715"/>
    <lineage>
        <taxon>Eukaryota</taxon>
        <taxon>Metazoa</taxon>
        <taxon>Chordata</taxon>
        <taxon>Craniata</taxon>
        <taxon>Vertebrata</taxon>
        <taxon>Euteleostomi</taxon>
        <taxon>Actinopterygii</taxon>
        <taxon>Neopterygii</taxon>
        <taxon>Teleostei</taxon>
        <taxon>Neoteleostei</taxon>
        <taxon>Acanthomorphata</taxon>
        <taxon>Syngnathiaria</taxon>
        <taxon>Syngnathiformes</taxon>
        <taxon>Syngnathoidei</taxon>
        <taxon>Syngnathidae</taxon>
        <taxon>Hippocampus</taxon>
    </lineage>
</organism>
<reference evidence="2" key="2">
    <citation type="submission" date="2008-03" db="EMBL/GenBank/DDBJ databases">
        <authorList>
            <person name="Zhang N."/>
            <person name="Sun Z."/>
            <person name="Xu A."/>
            <person name="Wang L."/>
        </authorList>
    </citation>
    <scope>NUCLEOTIDE SEQUENCE</scope>
</reference>
<proteinExistence type="evidence at transcript level"/>
<evidence type="ECO:0000313" key="2">
    <source>
        <dbReference type="EMBL" id="AAX58116.2"/>
    </source>
</evidence>
<reference evidence="2" key="1">
    <citation type="journal article" date="2008" name="Process Biochem.">
        <title>Production and characterization of a novel antimicrobial peptide HKABF by Pichia pastoris.</title>
        <authorList>
            <person name="Wang L."/>
            <person name="Lai C.-E."/>
            <person name="Wu Q."/>
            <person name="Liu J."/>
            <person name="Zhou M."/>
            <person name="Ren Z."/>
            <person name="Sun D."/>
            <person name="Chen S."/>
            <person name="Xu A."/>
        </authorList>
    </citation>
    <scope>NUCLEOTIDE SEQUENCE</scope>
</reference>
<feature type="signal peptide" evidence="1">
    <location>
        <begin position="1"/>
        <end position="19"/>
    </location>
</feature>
<gene>
    <name evidence="2" type="primary">abf</name>
</gene>
<accession>A0PI26</accession>
<evidence type="ECO:0000256" key="1">
    <source>
        <dbReference type="SAM" id="SignalP"/>
    </source>
</evidence>
<name>A0PI26_HIPKU</name>
<dbReference type="InterPro" id="IPR038204">
    <property type="entry name" value="Abf-1/2_sf"/>
</dbReference>
<keyword evidence="1" id="KW-0732">Signal</keyword>
<feature type="chain" id="PRO_5002628623" evidence="1">
    <location>
        <begin position="20"/>
        <end position="78"/>
    </location>
</feature>
<dbReference type="Gene3D" id="3.30.30.110">
    <property type="entry name" value="Antibacterial factor-related peptide"/>
    <property type="match status" value="1"/>
</dbReference>
<sequence length="78" mass="8146">MKFVILLVVMAMALTTADALSCRFGRIACIGTCQVQNCGTGYCRGDTCVCSRCGTGGIVGVSVGKKRRSAPLNPDNID</sequence>
<dbReference type="AlphaFoldDB" id="A0PI26"/>